<gene>
    <name evidence="2" type="ORF">OKIOD_LOCUS2838</name>
</gene>
<reference evidence="2 3" key="1">
    <citation type="submission" date="2021-04" db="EMBL/GenBank/DDBJ databases">
        <authorList>
            <person name="Bliznina A."/>
        </authorList>
    </citation>
    <scope>NUCLEOTIDE SEQUENCE [LARGE SCALE GENOMIC DNA]</scope>
</reference>
<accession>A0ABN7RY37</accession>
<dbReference type="Proteomes" id="UP001158576">
    <property type="component" value="Chromosome PAR"/>
</dbReference>
<evidence type="ECO:0000256" key="1">
    <source>
        <dbReference type="SAM" id="MobiDB-lite"/>
    </source>
</evidence>
<dbReference type="EMBL" id="OU015568">
    <property type="protein sequence ID" value="CAG5086607.1"/>
    <property type="molecule type" value="Genomic_DNA"/>
</dbReference>
<protein>
    <submittedName>
        <fullName evidence="2">Oidioi.mRNA.OKI2018_I69.PAR.g11280.t1.cds</fullName>
    </submittedName>
</protein>
<proteinExistence type="predicted"/>
<evidence type="ECO:0000313" key="3">
    <source>
        <dbReference type="Proteomes" id="UP001158576"/>
    </source>
</evidence>
<organism evidence="2 3">
    <name type="scientific">Oikopleura dioica</name>
    <name type="common">Tunicate</name>
    <dbReference type="NCBI Taxonomy" id="34765"/>
    <lineage>
        <taxon>Eukaryota</taxon>
        <taxon>Metazoa</taxon>
        <taxon>Chordata</taxon>
        <taxon>Tunicata</taxon>
        <taxon>Appendicularia</taxon>
        <taxon>Copelata</taxon>
        <taxon>Oikopleuridae</taxon>
        <taxon>Oikopleura</taxon>
    </lineage>
</organism>
<feature type="compositionally biased region" description="Basic and acidic residues" evidence="1">
    <location>
        <begin position="26"/>
        <end position="89"/>
    </location>
</feature>
<keyword evidence="3" id="KW-1185">Reference proteome</keyword>
<evidence type="ECO:0000313" key="2">
    <source>
        <dbReference type="EMBL" id="CAG5086607.1"/>
    </source>
</evidence>
<sequence length="322" mass="38218">MNRVNRRSGLHEESLQNLLESQAAEAQRRQEAINRQRREEQERKQRQEFLKQKEEAEKQELERKLEEARKEKAKLEAKAAARRQVEENTRIRQEYFAQKEREEREAKRRLETQQKLLEKADKAAEAATGEDKPLRSPRISIFQVAETGERGNYYYLTKKQAKLMDKAAIREALNHRRSENDKLSAEERQAAKEAWFSSLSFEKFSNSQKPDHKFAKYHRPSGWRIKDEPPFNASSLIRKHEIRMCHYIFEFVNYRGIKRRFKEAYDAGLIDPQRLDILMVFTMKIVGGKLVKFIRHMFVRCFHDHNIQLPGINIEAAPSADY</sequence>
<name>A0ABN7RY37_OIKDI</name>
<feature type="region of interest" description="Disordered" evidence="1">
    <location>
        <begin position="22"/>
        <end position="89"/>
    </location>
</feature>